<dbReference type="OrthoDB" id="5383773at2759"/>
<sequence>MAHKIRPENAILEITDDVVIHYICQDGNFLTERDLDGGELLPPEEVGTAKTGTAAAYIVQGEGQRAIYCIAEGDEHVEEINILQDFEFNDGDGVWEPGQLSELGIEVLSGTKLAAMQVEENSSLVISQASSGVIQAVHRESRDAPWQPDNGLPPTQPLPGAMIHAARVDDRVVVLYAHQDYSIHELSLVDGQWTGR</sequence>
<evidence type="ECO:0000313" key="2">
    <source>
        <dbReference type="Proteomes" id="UP001147782"/>
    </source>
</evidence>
<comment type="caution">
    <text evidence="1">The sequence shown here is derived from an EMBL/GenBank/DDBJ whole genome shotgun (WGS) entry which is preliminary data.</text>
</comment>
<organism evidence="1 2">
    <name type="scientific">Penicillium cataractarum</name>
    <dbReference type="NCBI Taxonomy" id="2100454"/>
    <lineage>
        <taxon>Eukaryota</taxon>
        <taxon>Fungi</taxon>
        <taxon>Dikarya</taxon>
        <taxon>Ascomycota</taxon>
        <taxon>Pezizomycotina</taxon>
        <taxon>Eurotiomycetes</taxon>
        <taxon>Eurotiomycetidae</taxon>
        <taxon>Eurotiales</taxon>
        <taxon>Aspergillaceae</taxon>
        <taxon>Penicillium</taxon>
    </lineage>
</organism>
<accession>A0A9W9VWR9</accession>
<keyword evidence="2" id="KW-1185">Reference proteome</keyword>
<dbReference type="Gene3D" id="2.120.10.70">
    <property type="entry name" value="Fucose-specific lectin"/>
    <property type="match status" value="1"/>
</dbReference>
<reference evidence="1" key="2">
    <citation type="journal article" date="2023" name="IMA Fungus">
        <title>Comparative genomic study of the Penicillium genus elucidates a diverse pangenome and 15 lateral gene transfer events.</title>
        <authorList>
            <person name="Petersen C."/>
            <person name="Sorensen T."/>
            <person name="Nielsen M.R."/>
            <person name="Sondergaard T.E."/>
            <person name="Sorensen J.L."/>
            <person name="Fitzpatrick D.A."/>
            <person name="Frisvad J.C."/>
            <person name="Nielsen K.L."/>
        </authorList>
    </citation>
    <scope>NUCLEOTIDE SEQUENCE</scope>
    <source>
        <strain evidence="1">IBT 29864</strain>
    </source>
</reference>
<dbReference type="GeneID" id="81433816"/>
<dbReference type="Proteomes" id="UP001147782">
    <property type="component" value="Unassembled WGS sequence"/>
</dbReference>
<proteinExistence type="predicted"/>
<evidence type="ECO:0000313" key="1">
    <source>
        <dbReference type="EMBL" id="KAJ5390640.1"/>
    </source>
</evidence>
<gene>
    <name evidence="1" type="ORF">N7496_001708</name>
</gene>
<evidence type="ECO:0008006" key="3">
    <source>
        <dbReference type="Google" id="ProtNLM"/>
    </source>
</evidence>
<dbReference type="SUPFAM" id="SSF89372">
    <property type="entry name" value="Fucose-specific lectin"/>
    <property type="match status" value="1"/>
</dbReference>
<dbReference type="AlphaFoldDB" id="A0A9W9VWR9"/>
<reference evidence="1" key="1">
    <citation type="submission" date="2022-11" db="EMBL/GenBank/DDBJ databases">
        <authorList>
            <person name="Petersen C."/>
        </authorList>
    </citation>
    <scope>NUCLEOTIDE SEQUENCE</scope>
    <source>
        <strain evidence="1">IBT 29864</strain>
    </source>
</reference>
<name>A0A9W9VWR9_9EURO</name>
<dbReference type="EMBL" id="JAPZBS010000001">
    <property type="protein sequence ID" value="KAJ5390640.1"/>
    <property type="molecule type" value="Genomic_DNA"/>
</dbReference>
<protein>
    <recommendedName>
        <fullName evidence="3">Fucose-specific lectin</fullName>
    </recommendedName>
</protein>
<dbReference type="RefSeq" id="XP_056561368.1">
    <property type="nucleotide sequence ID" value="XM_056694639.1"/>
</dbReference>